<dbReference type="PROSITE" id="PS50235">
    <property type="entry name" value="USP_3"/>
    <property type="match status" value="1"/>
</dbReference>
<dbReference type="FunFam" id="3.90.70.10:FF:000032">
    <property type="entry name" value="Ubiquitin carboxyl-terminal hydrolase 14"/>
    <property type="match status" value="1"/>
</dbReference>
<evidence type="ECO:0000313" key="11">
    <source>
        <dbReference type="EMBL" id="KAK7485364.1"/>
    </source>
</evidence>
<keyword evidence="3 7" id="KW-0645">Protease</keyword>
<evidence type="ECO:0000256" key="4">
    <source>
        <dbReference type="ARBA" id="ARBA00022786"/>
    </source>
</evidence>
<feature type="domain" description="USP" evidence="10">
    <location>
        <begin position="105"/>
        <end position="469"/>
    </location>
</feature>
<accession>A0ABD0KE20</accession>
<dbReference type="InterPro" id="IPR019954">
    <property type="entry name" value="Ubiquitin_CS"/>
</dbReference>
<evidence type="ECO:0000256" key="1">
    <source>
        <dbReference type="ARBA" id="ARBA00000707"/>
    </source>
</evidence>
<dbReference type="PROSITE" id="PS00972">
    <property type="entry name" value="USP_1"/>
    <property type="match status" value="1"/>
</dbReference>
<feature type="compositionally biased region" description="Basic and acidic residues" evidence="8">
    <location>
        <begin position="357"/>
        <end position="384"/>
    </location>
</feature>
<evidence type="ECO:0000256" key="5">
    <source>
        <dbReference type="ARBA" id="ARBA00022801"/>
    </source>
</evidence>
<reference evidence="11 12" key="1">
    <citation type="journal article" date="2023" name="Sci. Data">
        <title>Genome assembly of the Korean intertidal mud-creeper Batillaria attramentaria.</title>
        <authorList>
            <person name="Patra A.K."/>
            <person name="Ho P.T."/>
            <person name="Jun S."/>
            <person name="Lee S.J."/>
            <person name="Kim Y."/>
            <person name="Won Y.J."/>
        </authorList>
    </citation>
    <scope>NUCLEOTIDE SEQUENCE [LARGE SCALE GENOMIC DNA]</scope>
    <source>
        <strain evidence="11">Wonlab-2016</strain>
    </source>
</reference>
<evidence type="ECO:0000256" key="6">
    <source>
        <dbReference type="ARBA" id="ARBA00022807"/>
    </source>
</evidence>
<dbReference type="InterPro" id="IPR038765">
    <property type="entry name" value="Papain-like_cys_pep_sf"/>
</dbReference>
<dbReference type="Gene3D" id="3.90.70.10">
    <property type="entry name" value="Cysteine proteinases"/>
    <property type="match status" value="1"/>
</dbReference>
<comment type="catalytic activity">
    <reaction evidence="1 7">
        <text>Thiol-dependent hydrolysis of ester, thioester, amide, peptide and isopeptide bonds formed by the C-terminal Gly of ubiquitin (a 76-residue protein attached to proteins as an intracellular targeting signal).</text>
        <dbReference type="EC" id="3.4.19.12"/>
    </reaction>
</comment>
<dbReference type="InterPro" id="IPR018200">
    <property type="entry name" value="USP_CS"/>
</dbReference>
<proteinExistence type="inferred from homology"/>
<evidence type="ECO:0000256" key="8">
    <source>
        <dbReference type="SAM" id="MobiDB-lite"/>
    </source>
</evidence>
<dbReference type="Gene3D" id="3.10.20.90">
    <property type="entry name" value="Phosphatidylinositol 3-kinase Catalytic Subunit, Chain A, domain 1"/>
    <property type="match status" value="1"/>
</dbReference>
<keyword evidence="5 7" id="KW-0378">Hydrolase</keyword>
<dbReference type="PANTHER" id="PTHR43982:SF1">
    <property type="entry name" value="UBIQUITIN CARBOXYL-TERMINAL HYDROLASE 14"/>
    <property type="match status" value="1"/>
</dbReference>
<feature type="region of interest" description="Disordered" evidence="8">
    <location>
        <begin position="357"/>
        <end position="391"/>
    </location>
</feature>
<keyword evidence="6 7" id="KW-0788">Thiol protease</keyword>
<feature type="domain" description="Ubiquitin-like" evidence="9">
    <location>
        <begin position="4"/>
        <end position="72"/>
    </location>
</feature>
<dbReference type="CDD" id="cd16104">
    <property type="entry name" value="Ubl_USP14_like"/>
    <property type="match status" value="1"/>
</dbReference>
<protein>
    <recommendedName>
        <fullName evidence="7">Ubiquitin carboxyl-terminal hydrolase</fullName>
        <ecNumber evidence="7">3.4.19.12</ecNumber>
    </recommendedName>
</protein>
<dbReference type="Proteomes" id="UP001519460">
    <property type="component" value="Unassembled WGS sequence"/>
</dbReference>
<dbReference type="SMART" id="SM00213">
    <property type="entry name" value="UBQ"/>
    <property type="match status" value="1"/>
</dbReference>
<comment type="similarity">
    <text evidence="2">Belongs to the peptidase C19 family. USP14/UBP6 subfamily.</text>
</comment>
<dbReference type="PROSITE" id="PS50053">
    <property type="entry name" value="UBIQUITIN_2"/>
    <property type="match status" value="1"/>
</dbReference>
<dbReference type="InterPro" id="IPR000626">
    <property type="entry name" value="Ubiquitin-like_dom"/>
</dbReference>
<evidence type="ECO:0000256" key="2">
    <source>
        <dbReference type="ARBA" id="ARBA00008739"/>
    </source>
</evidence>
<dbReference type="InterPro" id="IPR029071">
    <property type="entry name" value="Ubiquitin-like_domsf"/>
</dbReference>
<organism evidence="11 12">
    <name type="scientific">Batillaria attramentaria</name>
    <dbReference type="NCBI Taxonomy" id="370345"/>
    <lineage>
        <taxon>Eukaryota</taxon>
        <taxon>Metazoa</taxon>
        <taxon>Spiralia</taxon>
        <taxon>Lophotrochozoa</taxon>
        <taxon>Mollusca</taxon>
        <taxon>Gastropoda</taxon>
        <taxon>Caenogastropoda</taxon>
        <taxon>Sorbeoconcha</taxon>
        <taxon>Cerithioidea</taxon>
        <taxon>Batillariidae</taxon>
        <taxon>Batillaria</taxon>
    </lineage>
</organism>
<comment type="caution">
    <text evidence="11">The sequence shown here is derived from an EMBL/GenBank/DDBJ whole genome shotgun (WGS) entry which is preliminary data.</text>
</comment>
<dbReference type="AlphaFoldDB" id="A0ABD0KE20"/>
<dbReference type="PROSITE" id="PS00299">
    <property type="entry name" value="UBIQUITIN_1"/>
    <property type="match status" value="1"/>
</dbReference>
<gene>
    <name evidence="11" type="ORF">BaRGS_00023463</name>
</gene>
<dbReference type="GO" id="GO:0004843">
    <property type="term" value="F:cysteine-type deubiquitinase activity"/>
    <property type="evidence" value="ECO:0007669"/>
    <property type="project" value="UniProtKB-UniRule"/>
</dbReference>
<dbReference type="FunFam" id="3.10.20.90:FF:000119">
    <property type="entry name" value="Ubiquitin carboxyl-terminal hydrolase 14"/>
    <property type="match status" value="1"/>
</dbReference>
<dbReference type="EC" id="3.4.19.12" evidence="7"/>
<dbReference type="InterPro" id="IPR001394">
    <property type="entry name" value="Peptidase_C19_UCH"/>
</dbReference>
<evidence type="ECO:0000256" key="3">
    <source>
        <dbReference type="ARBA" id="ARBA00022670"/>
    </source>
</evidence>
<dbReference type="PROSITE" id="PS00973">
    <property type="entry name" value="USP_2"/>
    <property type="match status" value="1"/>
</dbReference>
<dbReference type="InterPro" id="IPR044635">
    <property type="entry name" value="UBP14-like"/>
</dbReference>
<evidence type="ECO:0000259" key="10">
    <source>
        <dbReference type="PROSITE" id="PS50235"/>
    </source>
</evidence>
<keyword evidence="4 7" id="KW-0833">Ubl conjugation pathway</keyword>
<dbReference type="SUPFAM" id="SSF54236">
    <property type="entry name" value="Ubiquitin-like"/>
    <property type="match status" value="1"/>
</dbReference>
<dbReference type="GO" id="GO:0006508">
    <property type="term" value="P:proteolysis"/>
    <property type="evidence" value="ECO:0007669"/>
    <property type="project" value="UniProtKB-KW"/>
</dbReference>
<dbReference type="CDD" id="cd02657">
    <property type="entry name" value="Peptidase_C19A"/>
    <property type="match status" value="1"/>
</dbReference>
<dbReference type="Pfam" id="PF00443">
    <property type="entry name" value="UCH"/>
    <property type="match status" value="1"/>
</dbReference>
<dbReference type="InterPro" id="IPR028889">
    <property type="entry name" value="USP"/>
</dbReference>
<keyword evidence="12" id="KW-1185">Reference proteome</keyword>
<evidence type="ECO:0000313" key="12">
    <source>
        <dbReference type="Proteomes" id="UP001519460"/>
    </source>
</evidence>
<evidence type="ECO:0000256" key="7">
    <source>
        <dbReference type="RuleBase" id="RU366025"/>
    </source>
</evidence>
<sequence length="477" mass="53446">MPVYKVNVKWGKEKLTDVELNTDEPPIVFKAQLFALCGVQPERQKLMIKGAVIKDDDWGNVKLKDGVMLLLMGTAEELPEAPADRPVFMEDMSEQQLASALAMPAGLTNLGNTCYMNATIQCLRAVPELKETLKKYSGGLTVSGAIAPADSITAAFRDLNGSMDRSATAIPPIIFLQVLHMAFPRFAEKGEGGGYVQQDANECWVEIMRSLQQKLTVNNTEEGQGSASASSGFIDQYFGGEFESEMKCTEAPEEESTKSREKFLQLSCFIDQDVKYMHTGLKNRLEETITKNSPTLGRDAAYVKSSKLRRIPAYLTIQFVRFHYKESKADVKFPLMLDVFDLCSPELQQKLMPMREKMKDEEEKQIEQAREAGQKKEETEEKKNLKALPYSFPDDSGSNNSGFYELSAVLTHKGRSSSSGHYVAWVRKKKDDWLMFDDDRVAPVKAEDILKLSGGGDWHCAYVLLYSPRVLEVEADS</sequence>
<dbReference type="SUPFAM" id="SSF54001">
    <property type="entry name" value="Cysteine proteinases"/>
    <property type="match status" value="1"/>
</dbReference>
<name>A0ABD0KE20_9CAEN</name>
<dbReference type="EMBL" id="JACVVK020000196">
    <property type="protein sequence ID" value="KAK7485364.1"/>
    <property type="molecule type" value="Genomic_DNA"/>
</dbReference>
<dbReference type="PANTHER" id="PTHR43982">
    <property type="entry name" value="UBIQUITIN CARBOXYL-TERMINAL HYDROLASE"/>
    <property type="match status" value="1"/>
</dbReference>
<evidence type="ECO:0000259" key="9">
    <source>
        <dbReference type="PROSITE" id="PS50053"/>
    </source>
</evidence>